<organism evidence="7 8">
    <name type="scientific">Shouchella lonarensis</name>
    <dbReference type="NCBI Taxonomy" id="1464122"/>
    <lineage>
        <taxon>Bacteria</taxon>
        <taxon>Bacillati</taxon>
        <taxon>Bacillota</taxon>
        <taxon>Bacilli</taxon>
        <taxon>Bacillales</taxon>
        <taxon>Bacillaceae</taxon>
        <taxon>Shouchella</taxon>
    </lineage>
</organism>
<evidence type="ECO:0000256" key="1">
    <source>
        <dbReference type="ARBA" id="ARBA00004141"/>
    </source>
</evidence>
<evidence type="ECO:0000256" key="6">
    <source>
        <dbReference type="SAM" id="Phobius"/>
    </source>
</evidence>
<keyword evidence="3 6" id="KW-1133">Transmembrane helix</keyword>
<dbReference type="AlphaFoldDB" id="A0A1G6GH90"/>
<evidence type="ECO:0000256" key="5">
    <source>
        <dbReference type="ARBA" id="ARBA00023600"/>
    </source>
</evidence>
<reference evidence="8" key="1">
    <citation type="submission" date="2016-09" db="EMBL/GenBank/DDBJ databases">
        <authorList>
            <person name="Varghese N."/>
            <person name="Submissions S."/>
        </authorList>
    </citation>
    <scope>NUCLEOTIDE SEQUENCE [LARGE SCALE GENOMIC DNA]</scope>
    <source>
        <strain evidence="8">25nlg</strain>
    </source>
</reference>
<comment type="similarity">
    <text evidence="5">Belongs to the bacteriophage holin family. Cp-1 holin subfamily.</text>
</comment>
<dbReference type="GO" id="GO:0016020">
    <property type="term" value="C:membrane"/>
    <property type="evidence" value="ECO:0007669"/>
    <property type="project" value="UniProtKB-SubCell"/>
</dbReference>
<feature type="transmembrane region" description="Helical" evidence="6">
    <location>
        <begin position="64"/>
        <end position="80"/>
    </location>
</feature>
<evidence type="ECO:0000256" key="2">
    <source>
        <dbReference type="ARBA" id="ARBA00022692"/>
    </source>
</evidence>
<evidence type="ECO:0000313" key="8">
    <source>
        <dbReference type="Proteomes" id="UP000242662"/>
    </source>
</evidence>
<name>A0A1G6GH90_9BACI</name>
<dbReference type="EMBL" id="FMYM01000001">
    <property type="protein sequence ID" value="SDB81259.1"/>
    <property type="molecule type" value="Genomic_DNA"/>
</dbReference>
<feature type="transmembrane region" description="Helical" evidence="6">
    <location>
        <begin position="86"/>
        <end position="107"/>
    </location>
</feature>
<proteinExistence type="inferred from homology"/>
<dbReference type="InterPro" id="IPR006480">
    <property type="entry name" value="Phage_holin_4_1"/>
</dbReference>
<keyword evidence="8" id="KW-1185">Reference proteome</keyword>
<evidence type="ECO:0000313" key="7">
    <source>
        <dbReference type="EMBL" id="SDB81259.1"/>
    </source>
</evidence>
<keyword evidence="2 6" id="KW-0812">Transmembrane</keyword>
<dbReference type="Pfam" id="PF05105">
    <property type="entry name" value="Phage_holin_4_1"/>
    <property type="match status" value="1"/>
</dbReference>
<gene>
    <name evidence="7" type="ORF">SAMN05421737_10144</name>
</gene>
<dbReference type="STRING" id="1464122.SAMN05421737_10144"/>
<feature type="transmembrane region" description="Helical" evidence="6">
    <location>
        <begin position="20"/>
        <end position="43"/>
    </location>
</feature>
<protein>
    <submittedName>
        <fullName evidence="7">Toxin secretion/phage lysis holin</fullName>
    </submittedName>
</protein>
<evidence type="ECO:0000256" key="3">
    <source>
        <dbReference type="ARBA" id="ARBA00022989"/>
    </source>
</evidence>
<sequence>MEKLLSFFAAENFEVAQLYLFGGVKFLDLLLLVMALDIVTGVIKAIKKGELQSKQSLLGYSRKLLVLVVIVLANVIDQVLDMGGAITYATVVFYICTEGLSILENLAEMGVAIPTKLAKKLKVMQPDSKDEGMG</sequence>
<dbReference type="RefSeq" id="WP_090774297.1">
    <property type="nucleotide sequence ID" value="NZ_FMYM01000001.1"/>
</dbReference>
<accession>A0A1G6GH90</accession>
<comment type="subcellular location">
    <subcellularLocation>
        <location evidence="1">Membrane</location>
        <topology evidence="1">Multi-pass membrane protein</topology>
    </subcellularLocation>
</comment>
<dbReference type="NCBIfam" id="TIGR01593">
    <property type="entry name" value="holin_tox_secr"/>
    <property type="match status" value="1"/>
</dbReference>
<evidence type="ECO:0000256" key="4">
    <source>
        <dbReference type="ARBA" id="ARBA00023136"/>
    </source>
</evidence>
<dbReference type="OrthoDB" id="88184at2"/>
<keyword evidence="4 6" id="KW-0472">Membrane</keyword>
<dbReference type="Proteomes" id="UP000242662">
    <property type="component" value="Unassembled WGS sequence"/>
</dbReference>